<dbReference type="Gene3D" id="3.30.1150.10">
    <property type="match status" value="1"/>
</dbReference>
<reference evidence="7" key="1">
    <citation type="submission" date="2020-11" db="EMBL/GenBank/DDBJ databases">
        <title>Bacterial whole genome sequence for Caenimonas sp. DR4.4.</title>
        <authorList>
            <person name="Le V."/>
            <person name="Ko S.-R."/>
            <person name="Ahn C.-Y."/>
            <person name="Oh H.-M."/>
        </authorList>
    </citation>
    <scope>NUCLEOTIDE SEQUENCE</scope>
    <source>
        <strain evidence="7">DR4.4</strain>
    </source>
</reference>
<protein>
    <submittedName>
        <fullName evidence="7">Cell envelope integrity protein TolA</fullName>
    </submittedName>
</protein>
<dbReference type="Proteomes" id="UP000651050">
    <property type="component" value="Unassembled WGS sequence"/>
</dbReference>
<evidence type="ECO:0000256" key="1">
    <source>
        <dbReference type="ARBA" id="ARBA00004167"/>
    </source>
</evidence>
<dbReference type="EMBL" id="JADWYS010000001">
    <property type="protein sequence ID" value="MBG9387521.1"/>
    <property type="molecule type" value="Genomic_DNA"/>
</dbReference>
<keyword evidence="3 6" id="KW-1133">Transmembrane helix</keyword>
<feature type="compositionally biased region" description="Polar residues" evidence="5">
    <location>
        <begin position="190"/>
        <end position="205"/>
    </location>
</feature>
<dbReference type="AlphaFoldDB" id="A0A931H2T2"/>
<dbReference type="InterPro" id="IPR006260">
    <property type="entry name" value="TonB/TolA_C"/>
</dbReference>
<dbReference type="NCBIfam" id="TIGR01352">
    <property type="entry name" value="tonB_Cterm"/>
    <property type="match status" value="1"/>
</dbReference>
<evidence type="ECO:0000256" key="3">
    <source>
        <dbReference type="ARBA" id="ARBA00022989"/>
    </source>
</evidence>
<accession>A0A931H2T2</accession>
<dbReference type="Pfam" id="PF13103">
    <property type="entry name" value="TonB_2"/>
    <property type="match status" value="1"/>
</dbReference>
<dbReference type="GO" id="GO:0019534">
    <property type="term" value="F:toxin transmembrane transporter activity"/>
    <property type="evidence" value="ECO:0007669"/>
    <property type="project" value="InterPro"/>
</dbReference>
<dbReference type="SUPFAM" id="SSF74653">
    <property type="entry name" value="TolA/TonB C-terminal domain"/>
    <property type="match status" value="1"/>
</dbReference>
<evidence type="ECO:0000256" key="2">
    <source>
        <dbReference type="ARBA" id="ARBA00022692"/>
    </source>
</evidence>
<keyword evidence="4 6" id="KW-0472">Membrane</keyword>
<proteinExistence type="predicted"/>
<dbReference type="GO" id="GO:0043213">
    <property type="term" value="P:bacteriocin transport"/>
    <property type="evidence" value="ECO:0007669"/>
    <property type="project" value="InterPro"/>
</dbReference>
<comment type="caution">
    <text evidence="7">The sequence shown here is derived from an EMBL/GenBank/DDBJ whole genome shotgun (WGS) entry which is preliminary data.</text>
</comment>
<evidence type="ECO:0000313" key="8">
    <source>
        <dbReference type="Proteomes" id="UP000651050"/>
    </source>
</evidence>
<feature type="compositionally biased region" description="Pro residues" evidence="5">
    <location>
        <begin position="68"/>
        <end position="93"/>
    </location>
</feature>
<evidence type="ECO:0000256" key="6">
    <source>
        <dbReference type="SAM" id="Phobius"/>
    </source>
</evidence>
<sequence length="292" mass="32568">MPASSDRIDFSPPHEPGVTRAFVLAVIAHLLLMAALTWGIRWNRDVENLSAEAELWSSTPQQAAPKLVEPPPPPPPPPEPQQKVETPPPPPVVAPKAPDIALEREKKRQELARERQEELERQKKIEARKRQEDLKREQLAAKKEADERKRREDEQKQAKARKLQQEEEKQRQARRDEQIKRAQGLANATGGPTSSGTALRSSGPSASYAGRIAARIKPNIVFTDVISGNPATEVEIRVAPDGTIVGKRLLESSGVKSWDDAVLRAIDKTEVLPRDTDGSVVPRFPIRFRPHD</sequence>
<organism evidence="7 8">
    <name type="scientific">Caenimonas aquaedulcis</name>
    <dbReference type="NCBI Taxonomy" id="2793270"/>
    <lineage>
        <taxon>Bacteria</taxon>
        <taxon>Pseudomonadati</taxon>
        <taxon>Pseudomonadota</taxon>
        <taxon>Betaproteobacteria</taxon>
        <taxon>Burkholderiales</taxon>
        <taxon>Comamonadaceae</taxon>
        <taxon>Caenimonas</taxon>
    </lineage>
</organism>
<comment type="subcellular location">
    <subcellularLocation>
        <location evidence="1">Membrane</location>
        <topology evidence="1">Single-pass membrane protein</topology>
    </subcellularLocation>
</comment>
<gene>
    <name evidence="7" type="primary">tolA</name>
    <name evidence="7" type="ORF">I5803_05800</name>
</gene>
<feature type="region of interest" description="Disordered" evidence="5">
    <location>
        <begin position="56"/>
        <end position="205"/>
    </location>
</feature>
<evidence type="ECO:0000256" key="4">
    <source>
        <dbReference type="ARBA" id="ARBA00023136"/>
    </source>
</evidence>
<dbReference type="NCBIfam" id="TIGR02794">
    <property type="entry name" value="tolA_full"/>
    <property type="match status" value="1"/>
</dbReference>
<name>A0A931H2T2_9BURK</name>
<evidence type="ECO:0000256" key="5">
    <source>
        <dbReference type="SAM" id="MobiDB-lite"/>
    </source>
</evidence>
<dbReference type="InterPro" id="IPR014161">
    <property type="entry name" value="Tol-Pal_TolA"/>
</dbReference>
<keyword evidence="8" id="KW-1185">Reference proteome</keyword>
<dbReference type="GO" id="GO:0016020">
    <property type="term" value="C:membrane"/>
    <property type="evidence" value="ECO:0007669"/>
    <property type="project" value="UniProtKB-SubCell"/>
</dbReference>
<feature type="transmembrane region" description="Helical" evidence="6">
    <location>
        <begin position="20"/>
        <end position="40"/>
    </location>
</feature>
<dbReference type="RefSeq" id="WP_196985439.1">
    <property type="nucleotide sequence ID" value="NZ_JADWYS010000001.1"/>
</dbReference>
<evidence type="ECO:0000313" key="7">
    <source>
        <dbReference type="EMBL" id="MBG9387521.1"/>
    </source>
</evidence>
<keyword evidence="2 6" id="KW-0812">Transmembrane</keyword>
<feature type="compositionally biased region" description="Basic and acidic residues" evidence="5">
    <location>
        <begin position="101"/>
        <end position="180"/>
    </location>
</feature>